<evidence type="ECO:0000256" key="1">
    <source>
        <dbReference type="SAM" id="MobiDB-lite"/>
    </source>
</evidence>
<proteinExistence type="predicted"/>
<feature type="region of interest" description="Disordered" evidence="1">
    <location>
        <begin position="1"/>
        <end position="66"/>
    </location>
</feature>
<sequence length="80" mass="8787">MSTRRDDRNVMAQGASSPLSSRPLPRDRAMAKPSHPAAHANGEAEASLRTKRAMAKPSRPAANAMAKPRRVNLFVPVKRW</sequence>
<dbReference type="Proteomes" id="UP000192840">
    <property type="component" value="Unassembled WGS sequence"/>
</dbReference>
<name>A0A1W2EIR9_9PSEU</name>
<dbReference type="EMBL" id="FWYC01000009">
    <property type="protein sequence ID" value="SMD09593.1"/>
    <property type="molecule type" value="Genomic_DNA"/>
</dbReference>
<reference evidence="3" key="1">
    <citation type="submission" date="2017-04" db="EMBL/GenBank/DDBJ databases">
        <authorList>
            <person name="Varghese N."/>
            <person name="Submissions S."/>
        </authorList>
    </citation>
    <scope>NUCLEOTIDE SEQUENCE [LARGE SCALE GENOMIC DNA]</scope>
    <source>
        <strain evidence="3">DSM 44073</strain>
    </source>
</reference>
<gene>
    <name evidence="2" type="ORF">SAMN05660733_04162</name>
</gene>
<evidence type="ECO:0000313" key="2">
    <source>
        <dbReference type="EMBL" id="SMD09593.1"/>
    </source>
</evidence>
<dbReference type="AlphaFoldDB" id="A0A1W2EIR9"/>
<protein>
    <submittedName>
        <fullName evidence="2">Uncharacterized protein</fullName>
    </submittedName>
</protein>
<organism evidence="2 3">
    <name type="scientific">Lentzea albidocapillata</name>
    <dbReference type="NCBI Taxonomy" id="40571"/>
    <lineage>
        <taxon>Bacteria</taxon>
        <taxon>Bacillati</taxon>
        <taxon>Actinomycetota</taxon>
        <taxon>Actinomycetes</taxon>
        <taxon>Pseudonocardiales</taxon>
        <taxon>Pseudonocardiaceae</taxon>
        <taxon>Lentzea</taxon>
    </lineage>
</organism>
<evidence type="ECO:0000313" key="3">
    <source>
        <dbReference type="Proteomes" id="UP000192840"/>
    </source>
</evidence>
<keyword evidence="3" id="KW-1185">Reference proteome</keyword>
<accession>A0A1W2EIR9</accession>